<sequence length="595" mass="66128">MGCIQTKTNSPTHGPRGLDKLKVDHGYVTYVKGGGEGRPDGSKASAKETVKLVRFNAEVKADSGGGGGGAGGKGVVNRETERGGNGGGGGGNVSGRLLVKQTGGDDDIVDGWPKWLVDNVPPDVLDGLVPKSADSYDKLCKVGQGTYSNVYKARDRDTKKIVALKKVRFDTSEPESIKFMAREIMILRKLDHPNVIKLEGLATSRMQYSLYLVFEFMQCDLTKIISRPQERLTEPQVKCYMKQLLCGLQHCHENGILHRDIKPSNLLIDKNGMLKIADFGLANFFPPKQKRPLTSRVVTLWYRAPELLLGSTDYEVGIDLWSAGCLLGEMFVGRPIMPGRTEVEQLHRIFKLCGSPSDDYWKKMKLPTSFRPPHHYKPSFEEFFKHFSTPSFGLLTTLLALDPTSRGSAASGLQSEFFSSNPLACDLSALPGLYKEEDDPTQTRDWKNLAYKTRQWSQTSHDFYQRKVQGKGESGSSNEEKNAETGHTHSQEMGNTSASSSTSSSFRPSIHENLNASLSPIFRSHQKRFPSTEGHPNALKNFNPDVLKNLSDLTLLRASIKDIVHHTEGGTYRRSHSTLDLRHFDPEKMFGFDKI</sequence>
<dbReference type="FunFam" id="1.10.510.10:FF:000620">
    <property type="entry name" value="Putative serine/threonine-protein kinase"/>
    <property type="match status" value="1"/>
</dbReference>
<dbReference type="GO" id="GO:0005634">
    <property type="term" value="C:nucleus"/>
    <property type="evidence" value="ECO:0007669"/>
    <property type="project" value="TreeGrafter"/>
</dbReference>
<keyword evidence="5 6" id="KW-0067">ATP-binding</keyword>
<evidence type="ECO:0000256" key="3">
    <source>
        <dbReference type="ARBA" id="ARBA00022741"/>
    </source>
</evidence>
<feature type="compositionally biased region" description="Polar residues" evidence="7">
    <location>
        <begin position="1"/>
        <end position="12"/>
    </location>
</feature>
<dbReference type="AlphaFoldDB" id="A0AAW1YN07"/>
<dbReference type="GO" id="GO:0008353">
    <property type="term" value="F:RNA polymerase II CTD heptapeptide repeat kinase activity"/>
    <property type="evidence" value="ECO:0007669"/>
    <property type="project" value="TreeGrafter"/>
</dbReference>
<feature type="region of interest" description="Disordered" evidence="7">
    <location>
        <begin position="1"/>
        <end position="20"/>
    </location>
</feature>
<feature type="region of interest" description="Disordered" evidence="7">
    <location>
        <begin position="61"/>
        <end position="95"/>
    </location>
</feature>
<dbReference type="InterPro" id="IPR008271">
    <property type="entry name" value="Ser/Thr_kinase_AS"/>
</dbReference>
<evidence type="ECO:0000256" key="2">
    <source>
        <dbReference type="ARBA" id="ARBA00022679"/>
    </source>
</evidence>
<comment type="caution">
    <text evidence="9">The sequence shown here is derived from an EMBL/GenBank/DDBJ whole genome shotgun (WGS) entry which is preliminary data.</text>
</comment>
<dbReference type="Gene3D" id="3.30.200.20">
    <property type="entry name" value="Phosphorylase Kinase, domain 1"/>
    <property type="match status" value="1"/>
</dbReference>
<proteinExistence type="inferred from homology"/>
<dbReference type="PROSITE" id="PS00108">
    <property type="entry name" value="PROTEIN_KINASE_ST"/>
    <property type="match status" value="1"/>
</dbReference>
<reference evidence="9 10" key="1">
    <citation type="journal article" date="2023" name="G3 (Bethesda)">
        <title>A chromosome-length genome assembly and annotation of blackberry (Rubus argutus, cv. 'Hillquist').</title>
        <authorList>
            <person name="Bruna T."/>
            <person name="Aryal R."/>
            <person name="Dudchenko O."/>
            <person name="Sargent D.J."/>
            <person name="Mead D."/>
            <person name="Buti M."/>
            <person name="Cavallini A."/>
            <person name="Hytonen T."/>
            <person name="Andres J."/>
            <person name="Pham M."/>
            <person name="Weisz D."/>
            <person name="Mascagni F."/>
            <person name="Usai G."/>
            <person name="Natali L."/>
            <person name="Bassil N."/>
            <person name="Fernandez G.E."/>
            <person name="Lomsadze A."/>
            <person name="Armour M."/>
            <person name="Olukolu B."/>
            <person name="Poorten T."/>
            <person name="Britton C."/>
            <person name="Davik J."/>
            <person name="Ashrafi H."/>
            <person name="Aiden E.L."/>
            <person name="Borodovsky M."/>
            <person name="Worthington M."/>
        </authorList>
    </citation>
    <scope>NUCLEOTIDE SEQUENCE [LARGE SCALE GENOMIC DNA]</scope>
    <source>
        <strain evidence="9">PI 553951</strain>
    </source>
</reference>
<name>A0AAW1YN07_RUBAR</name>
<dbReference type="Gene3D" id="1.10.510.10">
    <property type="entry name" value="Transferase(Phosphotransferase) domain 1"/>
    <property type="match status" value="1"/>
</dbReference>
<keyword evidence="10" id="KW-1185">Reference proteome</keyword>
<keyword evidence="3 6" id="KW-0547">Nucleotide-binding</keyword>
<dbReference type="GO" id="GO:0000307">
    <property type="term" value="C:cyclin-dependent protein kinase holoenzyme complex"/>
    <property type="evidence" value="ECO:0007669"/>
    <property type="project" value="TreeGrafter"/>
</dbReference>
<evidence type="ECO:0000256" key="4">
    <source>
        <dbReference type="ARBA" id="ARBA00022777"/>
    </source>
</evidence>
<accession>A0AAW1YN07</accession>
<dbReference type="PROSITE" id="PS50011">
    <property type="entry name" value="PROTEIN_KINASE_DOM"/>
    <property type="match status" value="1"/>
</dbReference>
<evidence type="ECO:0000256" key="6">
    <source>
        <dbReference type="PROSITE-ProRule" id="PRU10141"/>
    </source>
</evidence>
<feature type="binding site" evidence="6">
    <location>
        <position position="165"/>
    </location>
    <ligand>
        <name>ATP</name>
        <dbReference type="ChEBI" id="CHEBI:30616"/>
    </ligand>
</feature>
<feature type="region of interest" description="Disordered" evidence="7">
    <location>
        <begin position="462"/>
        <end position="509"/>
    </location>
</feature>
<dbReference type="GO" id="GO:0005524">
    <property type="term" value="F:ATP binding"/>
    <property type="evidence" value="ECO:0007669"/>
    <property type="project" value="UniProtKB-UniRule"/>
</dbReference>
<dbReference type="PROSITE" id="PS00107">
    <property type="entry name" value="PROTEIN_KINASE_ATP"/>
    <property type="match status" value="1"/>
</dbReference>
<comment type="similarity">
    <text evidence="1">Belongs to the protein kinase superfamily. CMGC Ser/Thr protein kinase family. CDC2/CDKX subfamily.</text>
</comment>
<dbReference type="PANTHER" id="PTHR24056">
    <property type="entry name" value="CELL DIVISION PROTEIN KINASE"/>
    <property type="match status" value="1"/>
</dbReference>
<keyword evidence="4" id="KW-0418">Kinase</keyword>
<dbReference type="InterPro" id="IPR011009">
    <property type="entry name" value="Kinase-like_dom_sf"/>
</dbReference>
<dbReference type="Proteomes" id="UP001457282">
    <property type="component" value="Unassembled WGS sequence"/>
</dbReference>
<dbReference type="InterPro" id="IPR000719">
    <property type="entry name" value="Prot_kinase_dom"/>
</dbReference>
<evidence type="ECO:0000313" key="9">
    <source>
        <dbReference type="EMBL" id="KAK9949882.1"/>
    </source>
</evidence>
<evidence type="ECO:0000256" key="1">
    <source>
        <dbReference type="ARBA" id="ARBA00006485"/>
    </source>
</evidence>
<keyword evidence="2" id="KW-0808">Transferase</keyword>
<feature type="compositionally biased region" description="Low complexity" evidence="7">
    <location>
        <begin position="496"/>
        <end position="505"/>
    </location>
</feature>
<dbReference type="CDD" id="cd07840">
    <property type="entry name" value="STKc_CDK9_like"/>
    <property type="match status" value="1"/>
</dbReference>
<dbReference type="EMBL" id="JBEDUW010000001">
    <property type="protein sequence ID" value="KAK9949882.1"/>
    <property type="molecule type" value="Genomic_DNA"/>
</dbReference>
<protein>
    <recommendedName>
        <fullName evidence="8">Protein kinase domain-containing protein</fullName>
    </recommendedName>
</protein>
<dbReference type="InterPro" id="IPR017441">
    <property type="entry name" value="Protein_kinase_ATP_BS"/>
</dbReference>
<dbReference type="PANTHER" id="PTHR24056:SF221">
    <property type="entry name" value="OS02G0304500 PROTEIN"/>
    <property type="match status" value="1"/>
</dbReference>
<evidence type="ECO:0000256" key="5">
    <source>
        <dbReference type="ARBA" id="ARBA00022840"/>
    </source>
</evidence>
<dbReference type="InterPro" id="IPR050108">
    <property type="entry name" value="CDK"/>
</dbReference>
<gene>
    <name evidence="9" type="ORF">M0R45_005393</name>
</gene>
<dbReference type="GO" id="GO:0032968">
    <property type="term" value="P:positive regulation of transcription elongation by RNA polymerase II"/>
    <property type="evidence" value="ECO:0007669"/>
    <property type="project" value="TreeGrafter"/>
</dbReference>
<dbReference type="Pfam" id="PF00069">
    <property type="entry name" value="Pkinase"/>
    <property type="match status" value="1"/>
</dbReference>
<feature type="domain" description="Protein kinase" evidence="8">
    <location>
        <begin position="136"/>
        <end position="418"/>
    </location>
</feature>
<dbReference type="FunFam" id="3.30.200.20:FF:000021">
    <property type="entry name" value="probable serine/threonine-protein kinase At1g54610"/>
    <property type="match status" value="1"/>
</dbReference>
<feature type="compositionally biased region" description="Gly residues" evidence="7">
    <location>
        <begin position="63"/>
        <end position="74"/>
    </location>
</feature>
<feature type="compositionally biased region" description="Gly residues" evidence="7">
    <location>
        <begin position="83"/>
        <end position="93"/>
    </location>
</feature>
<evidence type="ECO:0000259" key="8">
    <source>
        <dbReference type="PROSITE" id="PS50011"/>
    </source>
</evidence>
<dbReference type="SUPFAM" id="SSF56112">
    <property type="entry name" value="Protein kinase-like (PK-like)"/>
    <property type="match status" value="1"/>
</dbReference>
<evidence type="ECO:0000256" key="7">
    <source>
        <dbReference type="SAM" id="MobiDB-lite"/>
    </source>
</evidence>
<dbReference type="SMART" id="SM00220">
    <property type="entry name" value="S_TKc"/>
    <property type="match status" value="1"/>
</dbReference>
<evidence type="ECO:0000313" key="10">
    <source>
        <dbReference type="Proteomes" id="UP001457282"/>
    </source>
</evidence>
<feature type="compositionally biased region" description="Basic and acidic residues" evidence="7">
    <location>
        <begin position="478"/>
        <end position="490"/>
    </location>
</feature>
<organism evidence="9 10">
    <name type="scientific">Rubus argutus</name>
    <name type="common">Southern blackberry</name>
    <dbReference type="NCBI Taxonomy" id="59490"/>
    <lineage>
        <taxon>Eukaryota</taxon>
        <taxon>Viridiplantae</taxon>
        <taxon>Streptophyta</taxon>
        <taxon>Embryophyta</taxon>
        <taxon>Tracheophyta</taxon>
        <taxon>Spermatophyta</taxon>
        <taxon>Magnoliopsida</taxon>
        <taxon>eudicotyledons</taxon>
        <taxon>Gunneridae</taxon>
        <taxon>Pentapetalae</taxon>
        <taxon>rosids</taxon>
        <taxon>fabids</taxon>
        <taxon>Rosales</taxon>
        <taxon>Rosaceae</taxon>
        <taxon>Rosoideae</taxon>
        <taxon>Rosoideae incertae sedis</taxon>
        <taxon>Rubus</taxon>
    </lineage>
</organism>